<dbReference type="OrthoDB" id="9806211at2"/>
<evidence type="ECO:0000256" key="6">
    <source>
        <dbReference type="SAM" id="Phobius"/>
    </source>
</evidence>
<accession>A0A4P6YS58</accession>
<dbReference type="AlphaFoldDB" id="A0A4P6YS58"/>
<evidence type="ECO:0000313" key="8">
    <source>
        <dbReference type="Proteomes" id="UP000292886"/>
    </source>
</evidence>
<evidence type="ECO:0000256" key="5">
    <source>
        <dbReference type="ARBA" id="ARBA00023136"/>
    </source>
</evidence>
<dbReference type="KEGG" id="wei:EQG49_02815"/>
<reference evidence="8" key="1">
    <citation type="submission" date="2019-03" db="EMBL/GenBank/DDBJ databases">
        <title>Weissella sp. 26KH-42 Genome sequencing.</title>
        <authorList>
            <person name="Heo J."/>
            <person name="Kim S.-J."/>
            <person name="Kim J.-S."/>
            <person name="Hong S.-B."/>
            <person name="Kwon S.-W."/>
        </authorList>
    </citation>
    <scope>NUCLEOTIDE SEQUENCE [LARGE SCALE GENOMIC DNA]</scope>
    <source>
        <strain evidence="8">26KH-42</strain>
    </source>
</reference>
<dbReference type="NCBIfam" id="TIGR03716">
    <property type="entry name" value="R_switched_YkoY"/>
    <property type="match status" value="1"/>
</dbReference>
<dbReference type="Proteomes" id="UP000292886">
    <property type="component" value="Chromosome"/>
</dbReference>
<keyword evidence="3 6" id="KW-0812">Transmembrane</keyword>
<keyword evidence="4 6" id="KW-1133">Transmembrane helix</keyword>
<feature type="transmembrane region" description="Helical" evidence="6">
    <location>
        <begin position="65"/>
        <end position="87"/>
    </location>
</feature>
<feature type="transmembrane region" description="Helical" evidence="6">
    <location>
        <begin position="28"/>
        <end position="53"/>
    </location>
</feature>
<proteinExistence type="inferred from homology"/>
<evidence type="ECO:0000256" key="2">
    <source>
        <dbReference type="ARBA" id="ARBA00007511"/>
    </source>
</evidence>
<dbReference type="InterPro" id="IPR005496">
    <property type="entry name" value="Integral_membrane_TerC"/>
</dbReference>
<comment type="similarity">
    <text evidence="2">Belongs to the TerC family.</text>
</comment>
<dbReference type="GO" id="GO:0016020">
    <property type="term" value="C:membrane"/>
    <property type="evidence" value="ECO:0007669"/>
    <property type="project" value="UniProtKB-SubCell"/>
</dbReference>
<feature type="transmembrane region" description="Helical" evidence="6">
    <location>
        <begin position="169"/>
        <end position="189"/>
    </location>
</feature>
<evidence type="ECO:0000256" key="1">
    <source>
        <dbReference type="ARBA" id="ARBA00004141"/>
    </source>
</evidence>
<protein>
    <recommendedName>
        <fullName evidence="9">DUF475 domain-containing protein</fullName>
    </recommendedName>
</protein>
<evidence type="ECO:0000256" key="3">
    <source>
        <dbReference type="ARBA" id="ARBA00022692"/>
    </source>
</evidence>
<dbReference type="PANTHER" id="PTHR30238">
    <property type="entry name" value="MEMBRANE BOUND PREDICTED REDOX MODULATOR"/>
    <property type="match status" value="1"/>
</dbReference>
<feature type="transmembrane region" description="Helical" evidence="6">
    <location>
        <begin position="226"/>
        <end position="243"/>
    </location>
</feature>
<comment type="subcellular location">
    <subcellularLocation>
        <location evidence="1">Membrane</location>
        <topology evidence="1">Multi-pass membrane protein</topology>
    </subcellularLocation>
</comment>
<keyword evidence="5 6" id="KW-0472">Membrane</keyword>
<organism evidence="7 8">
    <name type="scientific">Periweissella cryptocerci</name>
    <dbReference type="NCBI Taxonomy" id="2506420"/>
    <lineage>
        <taxon>Bacteria</taxon>
        <taxon>Bacillati</taxon>
        <taxon>Bacillota</taxon>
        <taxon>Bacilli</taxon>
        <taxon>Lactobacillales</taxon>
        <taxon>Lactobacillaceae</taxon>
        <taxon>Periweissella</taxon>
    </lineage>
</organism>
<gene>
    <name evidence="7" type="ORF">EQG49_02815</name>
</gene>
<evidence type="ECO:0008006" key="9">
    <source>
        <dbReference type="Google" id="ProtNLM"/>
    </source>
</evidence>
<dbReference type="EMBL" id="CP037940">
    <property type="protein sequence ID" value="QBO35460.1"/>
    <property type="molecule type" value="Genomic_DNA"/>
</dbReference>
<dbReference type="RefSeq" id="WP_133362540.1">
    <property type="nucleotide sequence ID" value="NZ_CP037940.1"/>
</dbReference>
<dbReference type="Pfam" id="PF03741">
    <property type="entry name" value="TerC"/>
    <property type="match status" value="1"/>
</dbReference>
<sequence length="249" mass="27516">MLTWLHQLIAPFFDGANWHQAILTGNGWLVIISIVILECLLSVDNAVVLAAKTSVLTNEKDREKALFAGIWSAFIFRMLVVIIAAYIVGFWQIKVAGAIYLIYLSLEYFWKSNHAQGTKDDITSADIPHSKQNASPKVWRVALELEVINLLFSVDSVLASVAISPNPVIVLIGGIVGILAVRFIAEVIMKVMVFVPELEPMAYILIAIIAIKMFLEIPAIGLELSAGWFALLILVVVGVTLLIHRLRDK</sequence>
<evidence type="ECO:0000256" key="4">
    <source>
        <dbReference type="ARBA" id="ARBA00022989"/>
    </source>
</evidence>
<keyword evidence="8" id="KW-1185">Reference proteome</keyword>
<dbReference type="PANTHER" id="PTHR30238:SF6">
    <property type="entry name" value="TERC-LIKE PROTEIN"/>
    <property type="match status" value="1"/>
</dbReference>
<name>A0A4P6YS58_9LACO</name>
<evidence type="ECO:0000313" key="7">
    <source>
        <dbReference type="EMBL" id="QBO35460.1"/>
    </source>
</evidence>
<dbReference type="InterPro" id="IPR022493">
    <property type="entry name" value="CHP03716_TM_YkoY"/>
</dbReference>